<name>A0A200R891_MACCD</name>
<dbReference type="SUPFAM" id="SSF81383">
    <property type="entry name" value="F-box domain"/>
    <property type="match status" value="1"/>
</dbReference>
<proteinExistence type="predicted"/>
<dbReference type="EMBL" id="MVGT01000349">
    <property type="protein sequence ID" value="OVA18928.1"/>
    <property type="molecule type" value="Genomic_DNA"/>
</dbReference>
<dbReference type="PROSITE" id="PS50181">
    <property type="entry name" value="FBOX"/>
    <property type="match status" value="1"/>
</dbReference>
<protein>
    <submittedName>
        <fullName evidence="2">F-box domain</fullName>
    </submittedName>
</protein>
<evidence type="ECO:0000259" key="1">
    <source>
        <dbReference type="PROSITE" id="PS50181"/>
    </source>
</evidence>
<organism evidence="2 3">
    <name type="scientific">Macleaya cordata</name>
    <name type="common">Five-seeded plume-poppy</name>
    <name type="synonym">Bocconia cordata</name>
    <dbReference type="NCBI Taxonomy" id="56857"/>
    <lineage>
        <taxon>Eukaryota</taxon>
        <taxon>Viridiplantae</taxon>
        <taxon>Streptophyta</taxon>
        <taxon>Embryophyta</taxon>
        <taxon>Tracheophyta</taxon>
        <taxon>Spermatophyta</taxon>
        <taxon>Magnoliopsida</taxon>
        <taxon>Ranunculales</taxon>
        <taxon>Papaveraceae</taxon>
        <taxon>Papaveroideae</taxon>
        <taxon>Macleaya</taxon>
    </lineage>
</organism>
<reference evidence="2 3" key="1">
    <citation type="journal article" date="2017" name="Mol. Plant">
        <title>The Genome of Medicinal Plant Macleaya cordata Provides New Insights into Benzylisoquinoline Alkaloids Metabolism.</title>
        <authorList>
            <person name="Liu X."/>
            <person name="Liu Y."/>
            <person name="Huang P."/>
            <person name="Ma Y."/>
            <person name="Qing Z."/>
            <person name="Tang Q."/>
            <person name="Cao H."/>
            <person name="Cheng P."/>
            <person name="Zheng Y."/>
            <person name="Yuan Z."/>
            <person name="Zhou Y."/>
            <person name="Liu J."/>
            <person name="Tang Z."/>
            <person name="Zhuo Y."/>
            <person name="Zhang Y."/>
            <person name="Yu L."/>
            <person name="Huang J."/>
            <person name="Yang P."/>
            <person name="Peng Q."/>
            <person name="Zhang J."/>
            <person name="Jiang W."/>
            <person name="Zhang Z."/>
            <person name="Lin K."/>
            <person name="Ro D.K."/>
            <person name="Chen X."/>
            <person name="Xiong X."/>
            <person name="Shang Y."/>
            <person name="Huang S."/>
            <person name="Zeng J."/>
        </authorList>
    </citation>
    <scope>NUCLEOTIDE SEQUENCE [LARGE SCALE GENOMIC DNA]</scope>
    <source>
        <strain evidence="3">cv. BLH2017</strain>
        <tissue evidence="2">Root</tissue>
    </source>
</reference>
<dbReference type="InterPro" id="IPR036047">
    <property type="entry name" value="F-box-like_dom_sf"/>
</dbReference>
<dbReference type="AlphaFoldDB" id="A0A200R891"/>
<dbReference type="SMART" id="SM00256">
    <property type="entry name" value="FBOX"/>
    <property type="match status" value="1"/>
</dbReference>
<dbReference type="OMA" id="LWAYPRR"/>
<sequence length="297" mass="33498">MSGALERYQKLSLRESLSRVYDYPSACNELSFILRGAYAKVPKNLQSIIFDDTLIAFRLFPKVHTQSGKSAANLLLQAAEAALPKQKKVLAVTEFKHAVVAHKRRCKAQKDEEGSLVQLPQDVLVHIFSYLDMQSLVAVGLVCWSWSLAANDNQLWLAQYVTFFESSESNKQIGKPTVEWSIDLHQKKESMNVKTVVDWREAFKMAYLDKFSSRLRSNRGYCGHCKSIVWLSNMKCTNFCHASKPEKIKPISSLQGRSALTGLGFVLTELKIGHRQSGLPNLSLAQSKYTEFWKAGS</sequence>
<dbReference type="InParanoid" id="A0A200R891"/>
<dbReference type="InterPro" id="IPR057039">
    <property type="entry name" value="At5g52880_ARM"/>
</dbReference>
<evidence type="ECO:0000313" key="3">
    <source>
        <dbReference type="Proteomes" id="UP000195402"/>
    </source>
</evidence>
<feature type="domain" description="F-box" evidence="1">
    <location>
        <begin position="113"/>
        <end position="159"/>
    </location>
</feature>
<dbReference type="PANTHER" id="PTHR47744:SF1">
    <property type="entry name" value="OS05G0526300 PROTEIN"/>
    <property type="match status" value="1"/>
</dbReference>
<comment type="caution">
    <text evidence="2">The sequence shown here is derived from an EMBL/GenBank/DDBJ whole genome shotgun (WGS) entry which is preliminary data.</text>
</comment>
<dbReference type="Pfam" id="PF12937">
    <property type="entry name" value="F-box-like"/>
    <property type="match status" value="1"/>
</dbReference>
<accession>A0A200R891</accession>
<dbReference type="Pfam" id="PF24104">
    <property type="entry name" value="At5g52880_ARM"/>
    <property type="match status" value="1"/>
</dbReference>
<dbReference type="Gene3D" id="1.20.1280.50">
    <property type="match status" value="1"/>
</dbReference>
<dbReference type="InterPro" id="IPR001810">
    <property type="entry name" value="F-box_dom"/>
</dbReference>
<gene>
    <name evidence="2" type="ORF">BVC80_8935g29</name>
</gene>
<dbReference type="OrthoDB" id="10257471at2759"/>
<evidence type="ECO:0000313" key="2">
    <source>
        <dbReference type="EMBL" id="OVA18928.1"/>
    </source>
</evidence>
<dbReference type="FunCoup" id="A0A200R891">
    <property type="interactions" value="1229"/>
</dbReference>
<dbReference type="PANTHER" id="PTHR47744">
    <property type="entry name" value="OS05G0526300 PROTEIN"/>
    <property type="match status" value="1"/>
</dbReference>
<dbReference type="Proteomes" id="UP000195402">
    <property type="component" value="Unassembled WGS sequence"/>
</dbReference>
<keyword evidence="3" id="KW-1185">Reference proteome</keyword>
<dbReference type="STRING" id="56857.A0A200R891"/>